<keyword evidence="2" id="KW-1185">Reference proteome</keyword>
<reference evidence="1" key="1">
    <citation type="submission" date="2022-01" db="EMBL/GenBank/DDBJ databases">
        <authorList>
            <person name="King R."/>
        </authorList>
    </citation>
    <scope>NUCLEOTIDE SEQUENCE</scope>
</reference>
<sequence>MPLLSPHIISSLPIPSHNEINIAKQILIEVNGC</sequence>
<proteinExistence type="predicted"/>
<dbReference type="Proteomes" id="UP001152798">
    <property type="component" value="Chromosome 1"/>
</dbReference>
<name>A0A9P0E911_NEZVI</name>
<evidence type="ECO:0000313" key="2">
    <source>
        <dbReference type="Proteomes" id="UP001152798"/>
    </source>
</evidence>
<dbReference type="AlphaFoldDB" id="A0A9P0E911"/>
<protein>
    <submittedName>
        <fullName evidence="1">Uncharacterized protein</fullName>
    </submittedName>
</protein>
<gene>
    <name evidence="1" type="ORF">NEZAVI_LOCUS1871</name>
</gene>
<accession>A0A9P0E911</accession>
<dbReference type="EMBL" id="OV725077">
    <property type="protein sequence ID" value="CAH1390717.1"/>
    <property type="molecule type" value="Genomic_DNA"/>
</dbReference>
<evidence type="ECO:0000313" key="1">
    <source>
        <dbReference type="EMBL" id="CAH1390717.1"/>
    </source>
</evidence>
<organism evidence="1 2">
    <name type="scientific">Nezara viridula</name>
    <name type="common">Southern green stink bug</name>
    <name type="synonym">Cimex viridulus</name>
    <dbReference type="NCBI Taxonomy" id="85310"/>
    <lineage>
        <taxon>Eukaryota</taxon>
        <taxon>Metazoa</taxon>
        <taxon>Ecdysozoa</taxon>
        <taxon>Arthropoda</taxon>
        <taxon>Hexapoda</taxon>
        <taxon>Insecta</taxon>
        <taxon>Pterygota</taxon>
        <taxon>Neoptera</taxon>
        <taxon>Paraneoptera</taxon>
        <taxon>Hemiptera</taxon>
        <taxon>Heteroptera</taxon>
        <taxon>Panheteroptera</taxon>
        <taxon>Pentatomomorpha</taxon>
        <taxon>Pentatomoidea</taxon>
        <taxon>Pentatomidae</taxon>
        <taxon>Pentatominae</taxon>
        <taxon>Nezara</taxon>
    </lineage>
</organism>